<dbReference type="Pfam" id="PF22939">
    <property type="entry name" value="WHD_GPIID"/>
    <property type="match status" value="1"/>
</dbReference>
<evidence type="ECO:0000259" key="3">
    <source>
        <dbReference type="PROSITE" id="PS50837"/>
    </source>
</evidence>
<reference evidence="4" key="2">
    <citation type="journal article" date="2023" name="IMA Fungus">
        <title>Comparative genomic study of the Penicillium genus elucidates a diverse pangenome and 15 lateral gene transfer events.</title>
        <authorList>
            <person name="Petersen C."/>
            <person name="Sorensen T."/>
            <person name="Nielsen M.R."/>
            <person name="Sondergaard T.E."/>
            <person name="Sorensen J.L."/>
            <person name="Fitzpatrick D.A."/>
            <person name="Frisvad J.C."/>
            <person name="Nielsen K.L."/>
        </authorList>
    </citation>
    <scope>NUCLEOTIDE SEQUENCE</scope>
    <source>
        <strain evidence="4">IBT 30069</strain>
    </source>
</reference>
<dbReference type="PANTHER" id="PTHR10039">
    <property type="entry name" value="AMELOGENIN"/>
    <property type="match status" value="1"/>
</dbReference>
<dbReference type="Proteomes" id="UP001149165">
    <property type="component" value="Unassembled WGS sequence"/>
</dbReference>
<proteinExistence type="predicted"/>
<accession>A0A9W9EG63</accession>
<dbReference type="InterPro" id="IPR007111">
    <property type="entry name" value="NACHT_NTPase"/>
</dbReference>
<dbReference type="SUPFAM" id="SSF52540">
    <property type="entry name" value="P-loop containing nucleoside triphosphate hydrolases"/>
    <property type="match status" value="1"/>
</dbReference>
<dbReference type="Gene3D" id="1.25.40.20">
    <property type="entry name" value="Ankyrin repeat-containing domain"/>
    <property type="match status" value="3"/>
</dbReference>
<dbReference type="SUPFAM" id="SSF48403">
    <property type="entry name" value="Ankyrin repeat"/>
    <property type="match status" value="2"/>
</dbReference>
<reference evidence="4" key="1">
    <citation type="submission" date="2022-11" db="EMBL/GenBank/DDBJ databases">
        <authorList>
            <person name="Petersen C."/>
        </authorList>
    </citation>
    <scope>NUCLEOTIDE SEQUENCE</scope>
    <source>
        <strain evidence="4">IBT 30069</strain>
    </source>
</reference>
<dbReference type="InterPro" id="IPR036770">
    <property type="entry name" value="Ankyrin_rpt-contain_sf"/>
</dbReference>
<dbReference type="PROSITE" id="PS50088">
    <property type="entry name" value="ANK_REPEAT"/>
    <property type="match status" value="2"/>
</dbReference>
<keyword evidence="2" id="KW-0040">ANK repeat</keyword>
<evidence type="ECO:0000256" key="2">
    <source>
        <dbReference type="PROSITE-ProRule" id="PRU00023"/>
    </source>
</evidence>
<dbReference type="Gene3D" id="3.40.50.1820">
    <property type="entry name" value="alpha/beta hydrolase"/>
    <property type="match status" value="1"/>
</dbReference>
<dbReference type="GO" id="GO:0017000">
    <property type="term" value="P:antibiotic biosynthetic process"/>
    <property type="evidence" value="ECO:0007669"/>
    <property type="project" value="UniProtKB-ARBA"/>
</dbReference>
<dbReference type="Pfam" id="PF24883">
    <property type="entry name" value="NPHP3_N"/>
    <property type="match status" value="1"/>
</dbReference>
<name>A0A9W9EG63_9EURO</name>
<organism evidence="4 5">
    <name type="scientific">Penicillium angulare</name>
    <dbReference type="NCBI Taxonomy" id="116970"/>
    <lineage>
        <taxon>Eukaryota</taxon>
        <taxon>Fungi</taxon>
        <taxon>Dikarya</taxon>
        <taxon>Ascomycota</taxon>
        <taxon>Pezizomycotina</taxon>
        <taxon>Eurotiomycetes</taxon>
        <taxon>Eurotiomycetidae</taxon>
        <taxon>Eurotiales</taxon>
        <taxon>Aspergillaceae</taxon>
        <taxon>Penicillium</taxon>
    </lineage>
</organism>
<dbReference type="InterPro" id="IPR027417">
    <property type="entry name" value="P-loop_NTPase"/>
</dbReference>
<evidence type="ECO:0000313" key="5">
    <source>
        <dbReference type="Proteomes" id="UP001149165"/>
    </source>
</evidence>
<sequence>MVTLELSLENELPIIFVAHSLGGIIVKAVRITATNRCSVSPHPQYKSLLSRMYGVLFCGTPHRGANAAAWGRLASNIVAAALQSPNDRILSGLEVDSEILDLIQEDFLRVLHDSKIRIHSFQEGRGLSGILGGKKVVDDFSSKLGHALETTQTIDANHMEIVALAGSQKISRVIKRYISDIEKSKAEELTSVGSIPFTELGAFFLVDYWQPLARVTKSYPETCTWLIENETFIQWRDLPESSVLRLHGTLGTGKSVLAKYALASLQKRKSNEKQLISFFFCSHDDELTKSPINLLASIIHQLIYDDPHLGSILRLKYTEIKKEYLNSIGELWKMFSQILIGIGSRPLYIVIDALDELDRSFWKSFLEDLSRTIQHHAKTHKIKLLITSRPEPEIENIVSSWEAMTLEISGSKGNRDDLTLYLSEVIRQYAEDNSFGPHVLAPVHDKILSRADGCFLWASLAWENFIDVAEPWTTSLITRRLGELNRVPAKIESIYHHLLSSIDNRLKPELQHILRWIVASRRPLNIDEMSVALALEERPSCFQDLEIKISLREFIKRTCAQLVQVDELGDITLVHYSFKTFLLNVKKVQFGNHEEQNPFHFELERANLQIARACIRFMGLKDLTLEEGFPKWDPWTESYEGLDEELLGTHKLVEIVCQKFDEFEEQHVFLNYASKFWMSHVASSDWDFEFYRLFKKVIYHEGKYCALTTLCCAPTNCRPLTLAYWYGLFGLMRHLVNDGHDINAIEPGAGCHIIHFDSNRADMEFLLSLGADPNGLDYYEQTILHRLVRYFRLDSLRSHSLDVEEYFDDDLWLRNDLSWIQTWMDHPEVRVNERDRDGMTIVHAAVLHDSVSANALLEAFLTRQDLDLNIEDALGRTPLTLAVHWGKEEITRILLRNPAVDIENTTIQGESPLINAVRQGWIDVVTSLLGRLTGLDRFSDGNGRNVLHWIAITGMVEIFELVVKREPVLLSLPDSKGMTPLHYCAREGHSTATRFLLSRGASPVDKNRFGETPLHLAAREGRTKILKLLIESCHPLRISIKGIIWDGRHAIAR</sequence>
<dbReference type="OrthoDB" id="4368021at2759"/>
<protein>
    <recommendedName>
        <fullName evidence="3">NACHT domain-containing protein</fullName>
    </recommendedName>
</protein>
<gene>
    <name evidence="4" type="ORF">N7456_013412</name>
</gene>
<dbReference type="EMBL" id="JAPQKH010000011">
    <property type="protein sequence ID" value="KAJ5081174.1"/>
    <property type="molecule type" value="Genomic_DNA"/>
</dbReference>
<keyword evidence="1" id="KW-0677">Repeat</keyword>
<keyword evidence="5" id="KW-1185">Reference proteome</keyword>
<feature type="repeat" description="ANK" evidence="2">
    <location>
        <begin position="1009"/>
        <end position="1031"/>
    </location>
</feature>
<evidence type="ECO:0000313" key="4">
    <source>
        <dbReference type="EMBL" id="KAJ5081174.1"/>
    </source>
</evidence>
<dbReference type="SUPFAM" id="SSF53474">
    <property type="entry name" value="alpha/beta-Hydrolases"/>
    <property type="match status" value="1"/>
</dbReference>
<dbReference type="InterPro" id="IPR054471">
    <property type="entry name" value="GPIID_WHD"/>
</dbReference>
<dbReference type="PROSITE" id="PS50297">
    <property type="entry name" value="ANK_REP_REGION"/>
    <property type="match status" value="2"/>
</dbReference>
<dbReference type="AlphaFoldDB" id="A0A9W9EG63"/>
<dbReference type="SMART" id="SM00248">
    <property type="entry name" value="ANK"/>
    <property type="match status" value="8"/>
</dbReference>
<dbReference type="GO" id="GO:0072330">
    <property type="term" value="P:monocarboxylic acid biosynthetic process"/>
    <property type="evidence" value="ECO:0007669"/>
    <property type="project" value="UniProtKB-ARBA"/>
</dbReference>
<dbReference type="PANTHER" id="PTHR10039:SF14">
    <property type="entry name" value="NACHT DOMAIN-CONTAINING PROTEIN"/>
    <property type="match status" value="1"/>
</dbReference>
<dbReference type="InterPro" id="IPR029058">
    <property type="entry name" value="AB_hydrolase_fold"/>
</dbReference>
<dbReference type="Pfam" id="PF12796">
    <property type="entry name" value="Ank_2"/>
    <property type="match status" value="2"/>
</dbReference>
<dbReference type="Gene3D" id="3.40.50.300">
    <property type="entry name" value="P-loop containing nucleotide triphosphate hydrolases"/>
    <property type="match status" value="1"/>
</dbReference>
<feature type="repeat" description="ANK" evidence="2">
    <location>
        <begin position="976"/>
        <end position="1008"/>
    </location>
</feature>
<dbReference type="InterPro" id="IPR056884">
    <property type="entry name" value="NPHP3-like_N"/>
</dbReference>
<feature type="domain" description="NACHT" evidence="3">
    <location>
        <begin position="242"/>
        <end position="390"/>
    </location>
</feature>
<dbReference type="PROSITE" id="PS50837">
    <property type="entry name" value="NACHT"/>
    <property type="match status" value="1"/>
</dbReference>
<comment type="caution">
    <text evidence="4">The sequence shown here is derived from an EMBL/GenBank/DDBJ whole genome shotgun (WGS) entry which is preliminary data.</text>
</comment>
<evidence type="ECO:0000256" key="1">
    <source>
        <dbReference type="ARBA" id="ARBA00022737"/>
    </source>
</evidence>
<dbReference type="InterPro" id="IPR002110">
    <property type="entry name" value="Ankyrin_rpt"/>
</dbReference>